<evidence type="ECO:0000313" key="1">
    <source>
        <dbReference type="EMBL" id="OSC35042.1"/>
    </source>
</evidence>
<sequence>MIREVVIAAAVTVGAAAAIGVAPGPSAAEPGGHYDTDVPGMNYEASAGAPCYSWERFIFGRGPGGQTLACHWIPNQGPPWDPPTTGFWVISPPIRGVQEVGAPCPDAKRSQVSAQSPDGLPMLCTERGWQPGWFTGGAGPYAPPGFFQP</sequence>
<dbReference type="EMBL" id="NCXO01000006">
    <property type="protein sequence ID" value="OSC35042.1"/>
    <property type="molecule type" value="Genomic_DNA"/>
</dbReference>
<name>A0A7I7S9F3_9MYCO</name>
<dbReference type="RefSeq" id="WP_069390919.1">
    <property type="nucleotide sequence ID" value="NZ_AP022594.1"/>
</dbReference>
<reference evidence="1 2" key="1">
    <citation type="submission" date="2017-04" db="EMBL/GenBank/DDBJ databases">
        <title>The new phylogeny of genus Mycobacterium.</title>
        <authorList>
            <person name="Tortoli E."/>
            <person name="Trovato A."/>
            <person name="Cirillo D.M."/>
        </authorList>
    </citation>
    <scope>NUCLEOTIDE SEQUENCE [LARGE SCALE GENOMIC DNA]</scope>
    <source>
        <strain evidence="1 2">KCTC 19819</strain>
    </source>
</reference>
<organism evidence="1 2">
    <name type="scientific">Mycolicibacillus koreensis</name>
    <dbReference type="NCBI Taxonomy" id="1069220"/>
    <lineage>
        <taxon>Bacteria</taxon>
        <taxon>Bacillati</taxon>
        <taxon>Actinomycetota</taxon>
        <taxon>Actinomycetes</taxon>
        <taxon>Mycobacteriales</taxon>
        <taxon>Mycobacteriaceae</taxon>
        <taxon>Mycolicibacillus</taxon>
    </lineage>
</organism>
<comment type="caution">
    <text evidence="1">The sequence shown here is derived from an EMBL/GenBank/DDBJ whole genome shotgun (WGS) entry which is preliminary data.</text>
</comment>
<dbReference type="AlphaFoldDB" id="A0A7I7S9F3"/>
<protein>
    <submittedName>
        <fullName evidence="1">Uncharacterized protein</fullName>
    </submittedName>
</protein>
<accession>A0A7I7S9F3</accession>
<keyword evidence="2" id="KW-1185">Reference proteome</keyword>
<gene>
    <name evidence="1" type="ORF">B8W67_04425</name>
</gene>
<evidence type="ECO:0000313" key="2">
    <source>
        <dbReference type="Proteomes" id="UP000193577"/>
    </source>
</evidence>
<proteinExistence type="predicted"/>
<dbReference type="OrthoDB" id="4748009at2"/>
<dbReference type="Proteomes" id="UP000193577">
    <property type="component" value="Unassembled WGS sequence"/>
</dbReference>